<dbReference type="KEGG" id="pswu:SY83_11725"/>
<evidence type="ECO:0000259" key="3">
    <source>
        <dbReference type="Pfam" id="PF17853"/>
    </source>
</evidence>
<evidence type="ECO:0008006" key="6">
    <source>
        <dbReference type="Google" id="ProtNLM"/>
    </source>
</evidence>
<dbReference type="Gene3D" id="1.10.10.2840">
    <property type="entry name" value="PucR C-terminal helix-turn-helix domain"/>
    <property type="match status" value="1"/>
</dbReference>
<dbReference type="Pfam" id="PF17853">
    <property type="entry name" value="GGDEF_2"/>
    <property type="match status" value="1"/>
</dbReference>
<protein>
    <recommendedName>
        <fullName evidence="6">PucR family transcriptional regulator</fullName>
    </recommendedName>
</protein>
<dbReference type="EMBL" id="CP011388">
    <property type="protein sequence ID" value="ANE46830.1"/>
    <property type="molecule type" value="Genomic_DNA"/>
</dbReference>
<dbReference type="InterPro" id="IPR025736">
    <property type="entry name" value="PucR_C-HTH_dom"/>
</dbReference>
<organism evidence="4 5">
    <name type="scientific">Paenibacillus swuensis</name>
    <dbReference type="NCBI Taxonomy" id="1178515"/>
    <lineage>
        <taxon>Bacteria</taxon>
        <taxon>Bacillati</taxon>
        <taxon>Bacillota</taxon>
        <taxon>Bacilli</taxon>
        <taxon>Bacillales</taxon>
        <taxon>Paenibacillaceae</taxon>
        <taxon>Paenibacillus</taxon>
    </lineage>
</organism>
<comment type="similarity">
    <text evidence="1">Belongs to the CdaR family.</text>
</comment>
<dbReference type="InterPro" id="IPR051448">
    <property type="entry name" value="CdaR-like_regulators"/>
</dbReference>
<dbReference type="AlphaFoldDB" id="A0A172TIJ1"/>
<dbReference type="PANTHER" id="PTHR33744:SF1">
    <property type="entry name" value="DNA-BINDING TRANSCRIPTIONAL ACTIVATOR ADER"/>
    <property type="match status" value="1"/>
</dbReference>
<sequence length="407" mass="45673">MPNATPFPPRSFNSLEHLADWIGETLQCPVTIEDANHRLLAYSSHSPHTDSARIATIVGRRVPEAVIAGLWRDGFLPRLLASSEPLRIPAIPEIGLGSRVAVAIRHHKDVLGYLWLAEDPLRPEADYNSVLSEAAAAAVPKLLQLLNHAKRNQESHQDFFWQMLTGHMISHAYIESKASAWGLNLPKLYQIAVLQTEHNVTEQQLGQLHYVISTAGAYSIPFMTADGPHFIVMTQALPTSDAARKFYTFLDKTLSDRFGIALRSFGFSNPSDHYGHTVAKYKEALDVLRFRQRHPQEGALCVVHADLGFYRYLPVIAEHNQASGYTNPSLLKLKAYDQEHNSALLLTLQTYLECDSHAKRAAEALHIHTNSLNYRLKRISEVGSIDLEHMNQKVTLYLDLKADTLHL</sequence>
<feature type="domain" description="CdaR GGDEF-like" evidence="3">
    <location>
        <begin position="172"/>
        <end position="289"/>
    </location>
</feature>
<dbReference type="STRING" id="1178515.SY83_11725"/>
<name>A0A172TIJ1_9BACL</name>
<evidence type="ECO:0000313" key="5">
    <source>
        <dbReference type="Proteomes" id="UP000076927"/>
    </source>
</evidence>
<evidence type="ECO:0000256" key="1">
    <source>
        <dbReference type="ARBA" id="ARBA00006754"/>
    </source>
</evidence>
<dbReference type="PATRIC" id="fig|1178515.4.peg.2340"/>
<dbReference type="Proteomes" id="UP000076927">
    <property type="component" value="Chromosome"/>
</dbReference>
<evidence type="ECO:0000259" key="2">
    <source>
        <dbReference type="Pfam" id="PF13556"/>
    </source>
</evidence>
<dbReference type="PANTHER" id="PTHR33744">
    <property type="entry name" value="CARBOHYDRATE DIACID REGULATOR"/>
    <property type="match status" value="1"/>
</dbReference>
<feature type="domain" description="PucR C-terminal helix-turn-helix" evidence="2">
    <location>
        <begin position="344"/>
        <end position="402"/>
    </location>
</feature>
<dbReference type="InterPro" id="IPR042070">
    <property type="entry name" value="PucR_C-HTH_sf"/>
</dbReference>
<evidence type="ECO:0000313" key="4">
    <source>
        <dbReference type="EMBL" id="ANE46830.1"/>
    </source>
</evidence>
<dbReference type="InterPro" id="IPR041522">
    <property type="entry name" value="CdaR_GGDEF"/>
</dbReference>
<accession>A0A172TIJ1</accession>
<keyword evidence="5" id="KW-1185">Reference proteome</keyword>
<dbReference type="Pfam" id="PF13556">
    <property type="entry name" value="HTH_30"/>
    <property type="match status" value="1"/>
</dbReference>
<proteinExistence type="inferred from homology"/>
<dbReference type="RefSeq" id="WP_068606680.1">
    <property type="nucleotide sequence ID" value="NZ_CP011388.1"/>
</dbReference>
<reference evidence="4 5" key="1">
    <citation type="submission" date="2015-01" db="EMBL/GenBank/DDBJ databases">
        <title>Paenibacillus swuensis/DY6/whole genome sequencing.</title>
        <authorList>
            <person name="Kim M.K."/>
            <person name="Srinivasan S."/>
            <person name="Lee J.-J."/>
        </authorList>
    </citation>
    <scope>NUCLEOTIDE SEQUENCE [LARGE SCALE GENOMIC DNA]</scope>
    <source>
        <strain evidence="4 5">DY6</strain>
    </source>
</reference>
<gene>
    <name evidence="4" type="ORF">SY83_11725</name>
</gene>